<name>A0A0D2JZD5_9CHLO</name>
<sequence>MARIVAGSQITDAEYMRDISLGTTIIAVTFDGGVVLGADSRTSSGTYIANRVQDKITPLLDNVYLCRSGSASDTQAIASYVQYYLAQHQAELGGPVRVETAAKLAMQMAYGNKNMLQAGLIIAGHDSSGGSVWAIPLGGTLLKVPYAIGGSGSAYITGWCDKNWRAGFTREQAREFVRAALRHAMARDSSSGGCVRTVVIDSNGADREFIPNTKLPPTYGELAAPA</sequence>
<comment type="subunit">
    <text evidence="9">Component of the proteasome complex.</text>
</comment>
<dbReference type="GO" id="GO:0005737">
    <property type="term" value="C:cytoplasm"/>
    <property type="evidence" value="ECO:0007669"/>
    <property type="project" value="UniProtKB-SubCell"/>
</dbReference>
<dbReference type="PROSITE" id="PS00854">
    <property type="entry name" value="PROTEASOME_BETA_1"/>
    <property type="match status" value="1"/>
</dbReference>
<dbReference type="GO" id="GO:0005634">
    <property type="term" value="C:nucleus"/>
    <property type="evidence" value="ECO:0007669"/>
    <property type="project" value="UniProtKB-SubCell"/>
</dbReference>
<dbReference type="PROSITE" id="PS51476">
    <property type="entry name" value="PROTEASOME_BETA_2"/>
    <property type="match status" value="1"/>
</dbReference>
<dbReference type="InterPro" id="IPR023333">
    <property type="entry name" value="Proteasome_suB-type"/>
</dbReference>
<dbReference type="Pfam" id="PF00227">
    <property type="entry name" value="Proteasome"/>
    <property type="match status" value="1"/>
</dbReference>
<dbReference type="InterPro" id="IPR029055">
    <property type="entry name" value="Ntn_hydrolases_N"/>
</dbReference>
<evidence type="ECO:0000256" key="8">
    <source>
        <dbReference type="PIRSR" id="PIRSR600243-1"/>
    </source>
</evidence>
<comment type="function">
    <text evidence="2">The proteasome is a multicatalytic proteinase complex which is characterized by its ability to cleave peptides with Arg, Phe, Tyr, Leu, and Glu adjacent to the leaving group at neutral or slightly basic pH. The proteasome has an ATP-dependent proteolytic activity.</text>
</comment>
<comment type="similarity">
    <text evidence="9">Belongs to the peptidase T1B family.</text>
</comment>
<dbReference type="PANTHER" id="PTHR32194">
    <property type="entry name" value="METALLOPROTEASE TLDD"/>
    <property type="match status" value="1"/>
</dbReference>
<evidence type="ECO:0000313" key="11">
    <source>
        <dbReference type="Proteomes" id="UP000054498"/>
    </source>
</evidence>
<dbReference type="KEGG" id="mng:MNEG_4079"/>
<evidence type="ECO:0000256" key="9">
    <source>
        <dbReference type="RuleBase" id="RU004203"/>
    </source>
</evidence>
<dbReference type="OrthoDB" id="7854943at2759"/>
<evidence type="ECO:0000256" key="7">
    <source>
        <dbReference type="ARBA" id="ARBA00022942"/>
    </source>
</evidence>
<comment type="catalytic activity">
    <reaction evidence="1">
        <text>Cleavage of peptide bonds with very broad specificity.</text>
        <dbReference type="EC" id="3.4.25.1"/>
    </reaction>
</comment>
<dbReference type="AlphaFoldDB" id="A0A0D2JZD5"/>
<dbReference type="GO" id="GO:0004298">
    <property type="term" value="F:threonine-type endopeptidase activity"/>
    <property type="evidence" value="ECO:0007669"/>
    <property type="project" value="UniProtKB-KW"/>
</dbReference>
<reference evidence="10 11" key="1">
    <citation type="journal article" date="2013" name="BMC Genomics">
        <title>Reconstruction of the lipid metabolism for the microalga Monoraphidium neglectum from its genome sequence reveals characteristics suitable for biofuel production.</title>
        <authorList>
            <person name="Bogen C."/>
            <person name="Al-Dilaimi A."/>
            <person name="Albersmeier A."/>
            <person name="Wichmann J."/>
            <person name="Grundmann M."/>
            <person name="Rupp O."/>
            <person name="Lauersen K.J."/>
            <person name="Blifernez-Klassen O."/>
            <person name="Kalinowski J."/>
            <person name="Goesmann A."/>
            <person name="Mussgnug J.H."/>
            <person name="Kruse O."/>
        </authorList>
    </citation>
    <scope>NUCLEOTIDE SEQUENCE [LARGE SCALE GENOMIC DNA]</scope>
    <source>
        <strain evidence="10 11">SAG 48.87</strain>
    </source>
</reference>
<gene>
    <name evidence="10" type="ORF">MNEG_4079</name>
</gene>
<keyword evidence="9" id="KW-0539">Nucleus</keyword>
<dbReference type="GO" id="GO:0019774">
    <property type="term" value="C:proteasome core complex, beta-subunit complex"/>
    <property type="evidence" value="ECO:0007669"/>
    <property type="project" value="UniProtKB-ARBA"/>
</dbReference>
<dbReference type="STRING" id="145388.A0A0D2JZD5"/>
<dbReference type="Proteomes" id="UP000054498">
    <property type="component" value="Unassembled WGS sequence"/>
</dbReference>
<evidence type="ECO:0000313" key="10">
    <source>
        <dbReference type="EMBL" id="KIZ03883.1"/>
    </source>
</evidence>
<dbReference type="RefSeq" id="XP_013902902.1">
    <property type="nucleotide sequence ID" value="XM_014047448.1"/>
</dbReference>
<keyword evidence="11" id="KW-1185">Reference proteome</keyword>
<keyword evidence="7 9" id="KW-0647">Proteasome</keyword>
<dbReference type="EMBL" id="KK100766">
    <property type="protein sequence ID" value="KIZ03883.1"/>
    <property type="molecule type" value="Genomic_DNA"/>
</dbReference>
<keyword evidence="6 10" id="KW-0378">Hydrolase</keyword>
<dbReference type="CDD" id="cd03762">
    <property type="entry name" value="proteasome_beta_type_6"/>
    <property type="match status" value="1"/>
</dbReference>
<dbReference type="InterPro" id="IPR016050">
    <property type="entry name" value="Proteasome_bsu_CS"/>
</dbReference>
<evidence type="ECO:0000256" key="2">
    <source>
        <dbReference type="ARBA" id="ARBA00002000"/>
    </source>
</evidence>
<feature type="active site" description="Nucleophile" evidence="8">
    <location>
        <position position="23"/>
    </location>
</feature>
<evidence type="ECO:0000256" key="5">
    <source>
        <dbReference type="ARBA" id="ARBA00022698"/>
    </source>
</evidence>
<evidence type="ECO:0000256" key="3">
    <source>
        <dbReference type="ARBA" id="ARBA00022490"/>
    </source>
</evidence>
<protein>
    <recommendedName>
        <fullName evidence="9">Proteasome subunit beta</fullName>
    </recommendedName>
</protein>
<comment type="subcellular location">
    <subcellularLocation>
        <location evidence="9">Cytoplasm</location>
    </subcellularLocation>
    <subcellularLocation>
        <location evidence="9">Nucleus</location>
    </subcellularLocation>
</comment>
<accession>A0A0D2JZD5</accession>
<evidence type="ECO:0000256" key="1">
    <source>
        <dbReference type="ARBA" id="ARBA00001198"/>
    </source>
</evidence>
<keyword evidence="4" id="KW-0645">Protease</keyword>
<dbReference type="GO" id="GO:0051603">
    <property type="term" value="P:proteolysis involved in protein catabolic process"/>
    <property type="evidence" value="ECO:0007669"/>
    <property type="project" value="InterPro"/>
</dbReference>
<evidence type="ECO:0000256" key="4">
    <source>
        <dbReference type="ARBA" id="ARBA00022670"/>
    </source>
</evidence>
<dbReference type="Gene3D" id="3.60.20.10">
    <property type="entry name" value="Glutamine Phosphoribosylpyrophosphate, subunit 1, domain 1"/>
    <property type="match status" value="1"/>
</dbReference>
<dbReference type="SUPFAM" id="SSF56235">
    <property type="entry name" value="N-terminal nucleophile aminohydrolases (Ntn hydrolases)"/>
    <property type="match status" value="1"/>
</dbReference>
<dbReference type="InterPro" id="IPR000243">
    <property type="entry name" value="Pept_T1A_subB"/>
</dbReference>
<dbReference type="GeneID" id="25736957"/>
<dbReference type="PRINTS" id="PR00141">
    <property type="entry name" value="PROTEASOME"/>
</dbReference>
<dbReference type="InterPro" id="IPR001353">
    <property type="entry name" value="Proteasome_sua/b"/>
</dbReference>
<dbReference type="PANTHER" id="PTHR32194:SF0">
    <property type="entry name" value="ATP-DEPENDENT PROTEASE SUBUNIT HSLV"/>
    <property type="match status" value="1"/>
</dbReference>
<evidence type="ECO:0000256" key="6">
    <source>
        <dbReference type="ARBA" id="ARBA00022801"/>
    </source>
</evidence>
<keyword evidence="3 9" id="KW-0963">Cytoplasm</keyword>
<proteinExistence type="inferred from homology"/>
<comment type="function">
    <text evidence="9">Component of the proteasome, a multicatalytic proteinase complex which is characterized by its ability to cleave peptides with Arg, Phe, Tyr, Leu, and Glu adjacent to the leaving group at neutral or slightly basic pH. The proteasome has an ATP-dependent proteolytic activity.</text>
</comment>
<keyword evidence="5" id="KW-0888">Threonine protease</keyword>
<organism evidence="10 11">
    <name type="scientific">Monoraphidium neglectum</name>
    <dbReference type="NCBI Taxonomy" id="145388"/>
    <lineage>
        <taxon>Eukaryota</taxon>
        <taxon>Viridiplantae</taxon>
        <taxon>Chlorophyta</taxon>
        <taxon>core chlorophytes</taxon>
        <taxon>Chlorophyceae</taxon>
        <taxon>CS clade</taxon>
        <taxon>Sphaeropleales</taxon>
        <taxon>Selenastraceae</taxon>
        <taxon>Monoraphidium</taxon>
    </lineage>
</organism>